<feature type="domain" description="Disease resistance protein winged helix" evidence="7">
    <location>
        <begin position="419"/>
        <end position="463"/>
    </location>
</feature>
<dbReference type="Pfam" id="PF23598">
    <property type="entry name" value="LRR_14"/>
    <property type="match status" value="1"/>
</dbReference>
<evidence type="ECO:0000256" key="4">
    <source>
        <dbReference type="ARBA" id="ARBA00022840"/>
    </source>
</evidence>
<evidence type="ECO:0000313" key="10">
    <source>
        <dbReference type="Proteomes" id="UP000596660"/>
    </source>
</evidence>
<dbReference type="InterPro" id="IPR058922">
    <property type="entry name" value="WHD_DRP"/>
</dbReference>
<dbReference type="Proteomes" id="UP000596660">
    <property type="component" value="Unplaced"/>
</dbReference>
<dbReference type="GO" id="GO:0006952">
    <property type="term" value="P:defense response"/>
    <property type="evidence" value="ECO:0007669"/>
    <property type="project" value="UniProtKB-KW"/>
</dbReference>
<dbReference type="PANTHER" id="PTHR36766">
    <property type="entry name" value="PLANT BROAD-SPECTRUM MILDEW RESISTANCE PROTEIN RPW8"/>
    <property type="match status" value="1"/>
</dbReference>
<proteinExistence type="predicted"/>
<dbReference type="Gene3D" id="1.20.5.4130">
    <property type="match status" value="1"/>
</dbReference>
<evidence type="ECO:0000259" key="6">
    <source>
        <dbReference type="Pfam" id="PF18052"/>
    </source>
</evidence>
<dbReference type="Gene3D" id="1.10.8.430">
    <property type="entry name" value="Helical domain of apoptotic protease-activating factors"/>
    <property type="match status" value="1"/>
</dbReference>
<dbReference type="InterPro" id="IPR041118">
    <property type="entry name" value="Rx_N"/>
</dbReference>
<dbReference type="InterPro" id="IPR042197">
    <property type="entry name" value="Apaf_helical"/>
</dbReference>
<dbReference type="Pfam" id="PF18052">
    <property type="entry name" value="Rx_N"/>
    <property type="match status" value="1"/>
</dbReference>
<organism evidence="9 10">
    <name type="scientific">Chenopodium quinoa</name>
    <name type="common">Quinoa</name>
    <dbReference type="NCBI Taxonomy" id="63459"/>
    <lineage>
        <taxon>Eukaryota</taxon>
        <taxon>Viridiplantae</taxon>
        <taxon>Streptophyta</taxon>
        <taxon>Embryophyta</taxon>
        <taxon>Tracheophyta</taxon>
        <taxon>Spermatophyta</taxon>
        <taxon>Magnoliopsida</taxon>
        <taxon>eudicotyledons</taxon>
        <taxon>Gunneridae</taxon>
        <taxon>Pentapetalae</taxon>
        <taxon>Caryophyllales</taxon>
        <taxon>Chenopodiaceae</taxon>
        <taxon>Chenopodioideae</taxon>
        <taxon>Atripliceae</taxon>
        <taxon>Chenopodium</taxon>
    </lineage>
</organism>
<evidence type="ECO:0000256" key="3">
    <source>
        <dbReference type="ARBA" id="ARBA00022821"/>
    </source>
</evidence>
<dbReference type="PRINTS" id="PR00364">
    <property type="entry name" value="DISEASERSIST"/>
</dbReference>
<evidence type="ECO:0000256" key="2">
    <source>
        <dbReference type="ARBA" id="ARBA00022741"/>
    </source>
</evidence>
<keyword evidence="2" id="KW-0547">Nucleotide-binding</keyword>
<evidence type="ECO:0000259" key="7">
    <source>
        <dbReference type="Pfam" id="PF23559"/>
    </source>
</evidence>
<keyword evidence="3" id="KW-0611">Plant defense</keyword>
<reference evidence="9" key="2">
    <citation type="submission" date="2021-03" db="UniProtKB">
        <authorList>
            <consortium name="EnsemblPlants"/>
        </authorList>
    </citation>
    <scope>IDENTIFICATION</scope>
</reference>
<dbReference type="AlphaFoldDB" id="A0A803LB16"/>
<dbReference type="GO" id="GO:0051707">
    <property type="term" value="P:response to other organism"/>
    <property type="evidence" value="ECO:0007669"/>
    <property type="project" value="UniProtKB-ARBA"/>
</dbReference>
<evidence type="ECO:0000259" key="8">
    <source>
        <dbReference type="Pfam" id="PF23598"/>
    </source>
</evidence>
<dbReference type="InterPro" id="IPR002182">
    <property type="entry name" value="NB-ARC"/>
</dbReference>
<reference evidence="9" key="1">
    <citation type="journal article" date="2017" name="Nature">
        <title>The genome of Chenopodium quinoa.</title>
        <authorList>
            <person name="Jarvis D.E."/>
            <person name="Ho Y.S."/>
            <person name="Lightfoot D.J."/>
            <person name="Schmoeckel S.M."/>
            <person name="Li B."/>
            <person name="Borm T.J.A."/>
            <person name="Ohyanagi H."/>
            <person name="Mineta K."/>
            <person name="Michell C.T."/>
            <person name="Saber N."/>
            <person name="Kharbatia N.M."/>
            <person name="Rupper R.R."/>
            <person name="Sharp A.R."/>
            <person name="Dally N."/>
            <person name="Boughton B.A."/>
            <person name="Woo Y.H."/>
            <person name="Gao G."/>
            <person name="Schijlen E.G.W.M."/>
            <person name="Guo X."/>
            <person name="Momin A.A."/>
            <person name="Negrao S."/>
            <person name="Al-Babili S."/>
            <person name="Gehring C."/>
            <person name="Roessner U."/>
            <person name="Jung C."/>
            <person name="Murphy K."/>
            <person name="Arold S.T."/>
            <person name="Gojobori T."/>
            <person name="van der Linden C.G."/>
            <person name="van Loo E.N."/>
            <person name="Jellen E.N."/>
            <person name="Maughan P.J."/>
            <person name="Tester M."/>
        </authorList>
    </citation>
    <scope>NUCLEOTIDE SEQUENCE [LARGE SCALE GENOMIC DNA]</scope>
    <source>
        <strain evidence="9">cv. PI 614886</strain>
    </source>
</reference>
<dbReference type="GO" id="GO:0043531">
    <property type="term" value="F:ADP binding"/>
    <property type="evidence" value="ECO:0007669"/>
    <property type="project" value="InterPro"/>
</dbReference>
<dbReference type="GO" id="GO:0005524">
    <property type="term" value="F:ATP binding"/>
    <property type="evidence" value="ECO:0007669"/>
    <property type="project" value="UniProtKB-KW"/>
</dbReference>
<feature type="domain" description="NB-ARC" evidence="5">
    <location>
        <begin position="156"/>
        <end position="334"/>
    </location>
</feature>
<dbReference type="EnsemblPlants" id="AUR62009055-RA">
    <property type="protein sequence ID" value="AUR62009055-RA:cds"/>
    <property type="gene ID" value="AUR62009055"/>
</dbReference>
<dbReference type="SMR" id="A0A803LB16"/>
<name>A0A803LB16_CHEQI</name>
<dbReference type="SUPFAM" id="SSF52540">
    <property type="entry name" value="P-loop containing nucleoside triphosphate hydrolases"/>
    <property type="match status" value="1"/>
</dbReference>
<dbReference type="InterPro" id="IPR055414">
    <property type="entry name" value="LRR_R13L4/SHOC2-like"/>
</dbReference>
<sequence length="913" mass="103986">MSVAQTLLAALQCPQLNEICSIAGYKSKFDELRATVFRIKAVLKDADTKQELSEQEQLYIEELKDAVYEADDLFDEFVTLAERKQLTKGIKVRVLSLFTKFGTAYSMTQGVKKIKNKLDAIADDKRFSLSIDPKPIKNRRLETCSYVYEADIIGREVDLEKIVGVLLNSNVQQNVSFLSIVGIGGLGKTALAQLAYNDARVTSAFPLKLWTCVADEDPESLDVRGVLSKILASTTKHKNHKEFEGCSMDGLQTQLREKLAGTKYLLVLDDVWTENYEQWHTLTKYLMEGQRGSWIVVTTRSRRMVEIIRYGPRLALQGLSKENAWCLFRRVAFGSHHSDLPEDLVKIGQNIVKGCANIPLAIRVVGSLLYGQEKNKWLSIQKMGLAEVKESQISIMPILKLSYYKLESPLKTCFAYCAIFPKDYVIRKETLIRLWIAHGYIPFNDPQRPEDLAEEYFSILLQRYKSLDQFYVDALIANWKYLRALDLSRSNIKSLPGSIGDLIHLRYLDLGYNSELEALPESITKLYNLQTLVLIFSKLKFLPKDLRKLVKLRVLELGDCDELKYMPRGLGMLTCLHTLDMFVVGGISLSTKEVFDELDDLKAFTNLRGFINIRTQFMKTSADTYKIIGGRKGGCLGNKEHLKEVCLSFVGDEEVEGREEYDEAMMEALQPKYTNLTYLFLQGYRGVRIPNWVREDNLATIFPNLDFMVFEDCLNLQYLGHLRYPRLEILFVENCPNLSGILECPALQRLELSNFNDRLEIINIGSNLKTVRIDNLAWLDSLRFQSGANKANMKTFACLSSLKVLEIKNSSNSSLSMVAAVREVPFCHSLRSLTLTSVSHMPNLPNWISHLTALQCLDISFCKELESMPNWMSKLTSLRKLTAYGCSARLKERCQESTGEDWPHIQHIPSILI</sequence>
<keyword evidence="10" id="KW-1185">Reference proteome</keyword>
<feature type="domain" description="Disease resistance R13L4/SHOC-2-like LRR" evidence="8">
    <location>
        <begin position="476"/>
        <end position="708"/>
    </location>
</feature>
<evidence type="ECO:0000313" key="9">
    <source>
        <dbReference type="EnsemblPlants" id="AUR62009055-RA:cds"/>
    </source>
</evidence>
<dbReference type="Pfam" id="PF23559">
    <property type="entry name" value="WHD_DRP"/>
    <property type="match status" value="1"/>
</dbReference>
<protein>
    <submittedName>
        <fullName evidence="9">Uncharacterized protein</fullName>
    </submittedName>
</protein>
<dbReference type="InterPro" id="IPR036388">
    <property type="entry name" value="WH-like_DNA-bd_sf"/>
</dbReference>
<dbReference type="Gene3D" id="1.10.10.10">
    <property type="entry name" value="Winged helix-like DNA-binding domain superfamily/Winged helix DNA-binding domain"/>
    <property type="match status" value="1"/>
</dbReference>
<keyword evidence="1" id="KW-0677">Repeat</keyword>
<accession>A0A803LB16</accession>
<evidence type="ECO:0000259" key="5">
    <source>
        <dbReference type="Pfam" id="PF00931"/>
    </source>
</evidence>
<dbReference type="PANTHER" id="PTHR36766:SF35">
    <property type="entry name" value="DISEASE RESISTANCE PROTEIN RGA3"/>
    <property type="match status" value="1"/>
</dbReference>
<dbReference type="InterPro" id="IPR038005">
    <property type="entry name" value="RX-like_CC"/>
</dbReference>
<dbReference type="Gene3D" id="3.40.50.300">
    <property type="entry name" value="P-loop containing nucleotide triphosphate hydrolases"/>
    <property type="match status" value="1"/>
</dbReference>
<dbReference type="Gramene" id="AUR62009055-RA">
    <property type="protein sequence ID" value="AUR62009055-RA:cds"/>
    <property type="gene ID" value="AUR62009055"/>
</dbReference>
<dbReference type="SUPFAM" id="SSF52058">
    <property type="entry name" value="L domain-like"/>
    <property type="match status" value="1"/>
</dbReference>
<dbReference type="InterPro" id="IPR032675">
    <property type="entry name" value="LRR_dom_sf"/>
</dbReference>
<evidence type="ECO:0000256" key="1">
    <source>
        <dbReference type="ARBA" id="ARBA00022737"/>
    </source>
</evidence>
<dbReference type="Pfam" id="PF00931">
    <property type="entry name" value="NB-ARC"/>
    <property type="match status" value="1"/>
</dbReference>
<dbReference type="Gene3D" id="3.80.10.10">
    <property type="entry name" value="Ribonuclease Inhibitor"/>
    <property type="match status" value="2"/>
</dbReference>
<feature type="domain" description="Disease resistance N-terminal" evidence="6">
    <location>
        <begin position="16"/>
        <end position="87"/>
    </location>
</feature>
<keyword evidence="4" id="KW-0067">ATP-binding</keyword>
<dbReference type="CDD" id="cd14798">
    <property type="entry name" value="RX-CC_like"/>
    <property type="match status" value="1"/>
</dbReference>
<dbReference type="InterPro" id="IPR027417">
    <property type="entry name" value="P-loop_NTPase"/>
</dbReference>